<protein>
    <recommendedName>
        <fullName evidence="13">Ribonuclease</fullName>
        <ecNumber evidence="13">3.1.26.4</ecNumber>
    </recommendedName>
</protein>
<dbReference type="PANTHER" id="PTHR10954:SF18">
    <property type="entry name" value="RIBONUCLEASE HII"/>
    <property type="match status" value="1"/>
</dbReference>
<comment type="subcellular location">
    <subcellularLocation>
        <location evidence="4">Cytoplasm</location>
    </subcellularLocation>
</comment>
<dbReference type="GO" id="GO:0046872">
    <property type="term" value="F:metal ion binding"/>
    <property type="evidence" value="ECO:0007669"/>
    <property type="project" value="UniProtKB-KW"/>
</dbReference>
<dbReference type="GO" id="GO:0004523">
    <property type="term" value="F:RNA-DNA hybrid ribonuclease activity"/>
    <property type="evidence" value="ECO:0007669"/>
    <property type="project" value="UniProtKB-UniRule"/>
</dbReference>
<evidence type="ECO:0000256" key="2">
    <source>
        <dbReference type="ARBA" id="ARBA00001946"/>
    </source>
</evidence>
<dbReference type="InterPro" id="IPR024567">
    <property type="entry name" value="RNase_HII/HIII_dom"/>
</dbReference>
<dbReference type="Gene3D" id="3.30.420.10">
    <property type="entry name" value="Ribonuclease H-like superfamily/Ribonuclease H"/>
    <property type="match status" value="1"/>
</dbReference>
<dbReference type="CDD" id="cd07182">
    <property type="entry name" value="RNase_HII_bacteria_HII_like"/>
    <property type="match status" value="1"/>
</dbReference>
<proteinExistence type="inferred from homology"/>
<dbReference type="PANTHER" id="PTHR10954">
    <property type="entry name" value="RIBONUCLEASE H2 SUBUNIT A"/>
    <property type="match status" value="1"/>
</dbReference>
<dbReference type="Pfam" id="PF01351">
    <property type="entry name" value="RNase_HII"/>
    <property type="match status" value="1"/>
</dbReference>
<keyword evidence="6" id="KW-0963">Cytoplasm</keyword>
<dbReference type="EMBL" id="CP043316">
    <property type="protein sequence ID" value="QEK38501.1"/>
    <property type="molecule type" value="Genomic_DNA"/>
</dbReference>
<accession>A0A5C0UFP4</accession>
<dbReference type="InterPro" id="IPR001352">
    <property type="entry name" value="RNase_HII/HIII"/>
</dbReference>
<dbReference type="PROSITE" id="PS51975">
    <property type="entry name" value="RNASE_H_2"/>
    <property type="match status" value="1"/>
</dbReference>
<evidence type="ECO:0000256" key="8">
    <source>
        <dbReference type="ARBA" id="ARBA00022723"/>
    </source>
</evidence>
<name>A0A5C0UFP4_9PROT</name>
<reference evidence="15 16" key="1">
    <citation type="submission" date="2019-08" db="EMBL/GenBank/DDBJ databases">
        <title>Highly reduced genomes of protist endosymbionts show evolutionary convergence.</title>
        <authorList>
            <person name="George E."/>
            <person name="Husnik F."/>
            <person name="Tashyreva D."/>
            <person name="Prokopchuk G."/>
            <person name="Horak A."/>
            <person name="Kwong W.K."/>
            <person name="Lukes J."/>
            <person name="Keeling P.J."/>
        </authorList>
    </citation>
    <scope>NUCLEOTIDE SEQUENCE [LARGE SCALE GENOMIC DNA]</scope>
    <source>
        <strain evidence="15">1604LC</strain>
    </source>
</reference>
<keyword evidence="8 12" id="KW-0479">Metal-binding</keyword>
<evidence type="ECO:0000256" key="4">
    <source>
        <dbReference type="ARBA" id="ARBA00004496"/>
    </source>
</evidence>
<comment type="function">
    <text evidence="3 13">Endonuclease that specifically degrades the RNA of RNA-DNA hybrids.</text>
</comment>
<dbReference type="RefSeq" id="WP_148971617.1">
    <property type="nucleotide sequence ID" value="NZ_OX638200.1"/>
</dbReference>
<dbReference type="GO" id="GO:0003723">
    <property type="term" value="F:RNA binding"/>
    <property type="evidence" value="ECO:0007669"/>
    <property type="project" value="UniProtKB-UniRule"/>
</dbReference>
<dbReference type="GO" id="GO:0043137">
    <property type="term" value="P:DNA replication, removal of RNA primer"/>
    <property type="evidence" value="ECO:0007669"/>
    <property type="project" value="TreeGrafter"/>
</dbReference>
<feature type="domain" description="RNase H type-2" evidence="14">
    <location>
        <begin position="3"/>
        <end position="202"/>
    </location>
</feature>
<evidence type="ECO:0000256" key="5">
    <source>
        <dbReference type="ARBA" id="ARBA00007383"/>
    </source>
</evidence>
<dbReference type="OrthoDB" id="9803420at2"/>
<evidence type="ECO:0000313" key="15">
    <source>
        <dbReference type="EMBL" id="QEK38501.1"/>
    </source>
</evidence>
<feature type="binding site" evidence="12">
    <location>
        <position position="9"/>
    </location>
    <ligand>
        <name>a divalent metal cation</name>
        <dbReference type="ChEBI" id="CHEBI:60240"/>
    </ligand>
</feature>
<comment type="similarity">
    <text evidence="5 13">Belongs to the RNase HII family.</text>
</comment>
<evidence type="ECO:0000256" key="12">
    <source>
        <dbReference type="PROSITE-ProRule" id="PRU01319"/>
    </source>
</evidence>
<dbReference type="AlphaFoldDB" id="A0A5C0UFP4"/>
<dbReference type="InterPro" id="IPR022898">
    <property type="entry name" value="RNase_HII"/>
</dbReference>
<keyword evidence="7 12" id="KW-0540">Nuclease</keyword>
<evidence type="ECO:0000256" key="10">
    <source>
        <dbReference type="ARBA" id="ARBA00022801"/>
    </source>
</evidence>
<evidence type="ECO:0000256" key="11">
    <source>
        <dbReference type="ARBA" id="ARBA00023211"/>
    </source>
</evidence>
<keyword evidence="9 12" id="KW-0255">Endonuclease</keyword>
<evidence type="ECO:0000256" key="1">
    <source>
        <dbReference type="ARBA" id="ARBA00000077"/>
    </source>
</evidence>
<dbReference type="InterPro" id="IPR036397">
    <property type="entry name" value="RNaseH_sf"/>
</dbReference>
<sequence length="202" mass="23172">MKKYCIYTDEVGYGAWAGPVVVCSVLSQEVANAQIKDSIRDSKSLTKNARYKLLHVIKQKHMFAIAWLHAVDIDKFGLRVATDKAIVQSWSILLSRYKLNVQTNLFGERLLDIVIDGKYIPKTEHNVKSIINGDKNNLMISYASIIAKETRDAYMCELHKIYKEYSWNSNVGYGTIKHRDAIAAYGVTKHHRKSYKPLQKYI</sequence>
<organism evidence="15 16">
    <name type="scientific">Candidatus Cytomitobacter primus</name>
    <dbReference type="NCBI Taxonomy" id="2066024"/>
    <lineage>
        <taxon>Bacteria</taxon>
        <taxon>Pseudomonadati</taxon>
        <taxon>Pseudomonadota</taxon>
        <taxon>Alphaproteobacteria</taxon>
        <taxon>Holosporales</taxon>
        <taxon>Holosporaceae</taxon>
        <taxon>Candidatus Cytomitobacter</taxon>
    </lineage>
</organism>
<dbReference type="NCBIfam" id="NF000595">
    <property type="entry name" value="PRK00015.1-3"/>
    <property type="match status" value="1"/>
</dbReference>
<evidence type="ECO:0000313" key="16">
    <source>
        <dbReference type="Proteomes" id="UP000325004"/>
    </source>
</evidence>
<evidence type="ECO:0000256" key="13">
    <source>
        <dbReference type="RuleBase" id="RU003515"/>
    </source>
</evidence>
<evidence type="ECO:0000256" key="6">
    <source>
        <dbReference type="ARBA" id="ARBA00022490"/>
    </source>
</evidence>
<evidence type="ECO:0000256" key="7">
    <source>
        <dbReference type="ARBA" id="ARBA00022722"/>
    </source>
</evidence>
<dbReference type="GO" id="GO:0032299">
    <property type="term" value="C:ribonuclease H2 complex"/>
    <property type="evidence" value="ECO:0007669"/>
    <property type="project" value="TreeGrafter"/>
</dbReference>
<dbReference type="SUPFAM" id="SSF53098">
    <property type="entry name" value="Ribonuclease H-like"/>
    <property type="match status" value="1"/>
</dbReference>
<comment type="catalytic activity">
    <reaction evidence="1 12 13">
        <text>Endonucleolytic cleavage to 5'-phosphomonoester.</text>
        <dbReference type="EC" id="3.1.26.4"/>
    </reaction>
</comment>
<dbReference type="GO" id="GO:0005737">
    <property type="term" value="C:cytoplasm"/>
    <property type="evidence" value="ECO:0007669"/>
    <property type="project" value="UniProtKB-SubCell"/>
</dbReference>
<keyword evidence="16" id="KW-1185">Reference proteome</keyword>
<dbReference type="InterPro" id="IPR012337">
    <property type="entry name" value="RNaseH-like_sf"/>
</dbReference>
<keyword evidence="10 12" id="KW-0378">Hydrolase</keyword>
<dbReference type="Proteomes" id="UP000325004">
    <property type="component" value="Chromosome"/>
</dbReference>
<gene>
    <name evidence="15" type="ORF">FZC34_01085</name>
</gene>
<feature type="binding site" evidence="12">
    <location>
        <position position="116"/>
    </location>
    <ligand>
        <name>a divalent metal cation</name>
        <dbReference type="ChEBI" id="CHEBI:60240"/>
    </ligand>
</feature>
<comment type="cofactor">
    <cofactor evidence="12">
        <name>Mn(2+)</name>
        <dbReference type="ChEBI" id="CHEBI:29035"/>
    </cofactor>
    <cofactor evidence="12">
        <name>Mg(2+)</name>
        <dbReference type="ChEBI" id="CHEBI:18420"/>
    </cofactor>
    <text evidence="12">Manganese or magnesium. Binds 1 divalent metal ion per monomer in the absence of substrate. May bind a second metal ion after substrate binding.</text>
</comment>
<evidence type="ECO:0000256" key="9">
    <source>
        <dbReference type="ARBA" id="ARBA00022759"/>
    </source>
</evidence>
<dbReference type="GO" id="GO:0006298">
    <property type="term" value="P:mismatch repair"/>
    <property type="evidence" value="ECO:0007669"/>
    <property type="project" value="TreeGrafter"/>
</dbReference>
<comment type="cofactor">
    <cofactor evidence="2">
        <name>Mg(2+)</name>
        <dbReference type="ChEBI" id="CHEBI:18420"/>
    </cofactor>
</comment>
<feature type="binding site" evidence="12">
    <location>
        <position position="10"/>
    </location>
    <ligand>
        <name>a divalent metal cation</name>
        <dbReference type="ChEBI" id="CHEBI:60240"/>
    </ligand>
</feature>
<keyword evidence="11" id="KW-0464">Manganese</keyword>
<dbReference type="KEGG" id="cpri:FZC34_01085"/>
<evidence type="ECO:0000259" key="14">
    <source>
        <dbReference type="PROSITE" id="PS51975"/>
    </source>
</evidence>
<dbReference type="EC" id="3.1.26.4" evidence="13"/>
<evidence type="ECO:0000256" key="3">
    <source>
        <dbReference type="ARBA" id="ARBA00004065"/>
    </source>
</evidence>